<dbReference type="RefSeq" id="WP_380696530.1">
    <property type="nucleotide sequence ID" value="NZ_JBHRYR010000003.1"/>
</dbReference>
<dbReference type="Proteomes" id="UP001595617">
    <property type="component" value="Unassembled WGS sequence"/>
</dbReference>
<reference evidence="3" key="1">
    <citation type="journal article" date="2019" name="Int. J. Syst. Evol. Microbiol.">
        <title>The Global Catalogue of Microorganisms (GCM) 10K type strain sequencing project: providing services to taxonomists for standard genome sequencing and annotation.</title>
        <authorList>
            <consortium name="The Broad Institute Genomics Platform"/>
            <consortium name="The Broad Institute Genome Sequencing Center for Infectious Disease"/>
            <person name="Wu L."/>
            <person name="Ma J."/>
        </authorList>
    </citation>
    <scope>NUCLEOTIDE SEQUENCE [LARGE SCALE GENOMIC DNA]</scope>
    <source>
        <strain evidence="3">IBRC 10765</strain>
    </source>
</reference>
<sequence length="363" mass="39451">MNKLISISMLLYLLFSGMAGAQARTQSVNLYAAERVILQNADQRTQLAAVREALREVLVRVSGDPSAADAGGAVAAALEAPNDVLAQFGFGASDALLPDAIGNPQPTYRLQMVFDEQRVRQALTQSGFPIWSAQRPSVLMLLAGPYDGRIDLIHEGTPTDGVAMAQLAGQRQGIPLFWPDWDIDDLALATADDLWVGNEGPMNALAARYQTEPVLAGYVGVQPDSGQWVGRWHFLYAGQKFTATFFGESQTSVIEQGVRLATDALADRYAVDLSAPVQTLTVDVLNVTNIANHGAVRRYLRGVNGVSAVTMERMRGDVATYQLALRAPPTQWLDILALEGRLQGLSDIQRADEVVALQFIWRE</sequence>
<keyword evidence="3" id="KW-1185">Reference proteome</keyword>
<feature type="chain" id="PRO_5045573454" evidence="1">
    <location>
        <begin position="22"/>
        <end position="363"/>
    </location>
</feature>
<dbReference type="EMBL" id="JBHRYR010000003">
    <property type="protein sequence ID" value="MFC3853407.1"/>
    <property type="molecule type" value="Genomic_DNA"/>
</dbReference>
<evidence type="ECO:0000313" key="3">
    <source>
        <dbReference type="Proteomes" id="UP001595617"/>
    </source>
</evidence>
<proteinExistence type="predicted"/>
<keyword evidence="1" id="KW-0732">Signal</keyword>
<comment type="caution">
    <text evidence="2">The sequence shown here is derived from an EMBL/GenBank/DDBJ whole genome shotgun (WGS) entry which is preliminary data.</text>
</comment>
<accession>A0ABV7ZY19</accession>
<feature type="signal peptide" evidence="1">
    <location>
        <begin position="1"/>
        <end position="21"/>
    </location>
</feature>
<dbReference type="InterPro" id="IPR018642">
    <property type="entry name" value="DUF2066"/>
</dbReference>
<evidence type="ECO:0000313" key="2">
    <source>
        <dbReference type="EMBL" id="MFC3853407.1"/>
    </source>
</evidence>
<organism evidence="2 3">
    <name type="scientific">Saccharospirillum mangrovi</name>
    <dbReference type="NCBI Taxonomy" id="2161747"/>
    <lineage>
        <taxon>Bacteria</taxon>
        <taxon>Pseudomonadati</taxon>
        <taxon>Pseudomonadota</taxon>
        <taxon>Gammaproteobacteria</taxon>
        <taxon>Oceanospirillales</taxon>
        <taxon>Saccharospirillaceae</taxon>
        <taxon>Saccharospirillum</taxon>
    </lineage>
</organism>
<protein>
    <submittedName>
        <fullName evidence="2">DUF2066 domain-containing protein</fullName>
    </submittedName>
</protein>
<dbReference type="Pfam" id="PF09839">
    <property type="entry name" value="DUF2066"/>
    <property type="match status" value="1"/>
</dbReference>
<evidence type="ECO:0000256" key="1">
    <source>
        <dbReference type="SAM" id="SignalP"/>
    </source>
</evidence>
<gene>
    <name evidence="2" type="ORF">ACFOOG_11235</name>
</gene>
<name>A0ABV7ZY19_9GAMM</name>